<evidence type="ECO:0000256" key="1">
    <source>
        <dbReference type="ARBA" id="ARBA00007788"/>
    </source>
</evidence>
<evidence type="ECO:0000256" key="3">
    <source>
        <dbReference type="ARBA" id="ARBA00023015"/>
    </source>
</evidence>
<evidence type="ECO:0000256" key="5">
    <source>
        <dbReference type="ARBA" id="ARBA00023082"/>
    </source>
</evidence>
<dbReference type="Pfam" id="PF04542">
    <property type="entry name" value="Sigma70_r2"/>
    <property type="match status" value="1"/>
</dbReference>
<dbReference type="AlphaFoldDB" id="A0A6N4QY62"/>
<feature type="domain" description="RNA polymerase sigma-70" evidence="9">
    <location>
        <begin position="66"/>
        <end position="79"/>
    </location>
</feature>
<dbReference type="Proteomes" id="UP000320948">
    <property type="component" value="Unassembled WGS sequence"/>
</dbReference>
<dbReference type="Pfam" id="PF04545">
    <property type="entry name" value="Sigma70_r4"/>
    <property type="match status" value="1"/>
</dbReference>
<dbReference type="InterPro" id="IPR007627">
    <property type="entry name" value="RNA_pol_sigma70_r2"/>
</dbReference>
<dbReference type="PRINTS" id="PR00046">
    <property type="entry name" value="SIGMA70FCT"/>
</dbReference>
<dbReference type="InterPro" id="IPR012759">
    <property type="entry name" value="RNA_pol_sigma_RpoH_proteobac"/>
</dbReference>
<dbReference type="NCBIfam" id="TIGR02937">
    <property type="entry name" value="sigma70-ECF"/>
    <property type="match status" value="1"/>
</dbReference>
<dbReference type="NCBIfam" id="NF005143">
    <property type="entry name" value="PRK06596.1"/>
    <property type="match status" value="1"/>
</dbReference>
<dbReference type="GO" id="GO:0016987">
    <property type="term" value="F:sigma factor activity"/>
    <property type="evidence" value="ECO:0007669"/>
    <property type="project" value="UniProtKB-UniRule"/>
</dbReference>
<comment type="similarity">
    <text evidence="1">Belongs to the sigma-70 factor family.</text>
</comment>
<reference evidence="10 11" key="1">
    <citation type="journal article" date="2017" name="Nat. Commun.">
        <title>In situ click chemistry generation of cyclooxygenase-2 inhibitors.</title>
        <authorList>
            <person name="Bhardwaj A."/>
            <person name="Kaur J."/>
            <person name="Wuest M."/>
            <person name="Wuest F."/>
        </authorList>
    </citation>
    <scope>NUCLEOTIDE SEQUENCE [LARGE SCALE GENOMIC DNA]</scope>
    <source>
        <strain evidence="10">S2_018_000_R2_106</strain>
    </source>
</reference>
<dbReference type="NCBIfam" id="TIGR02392">
    <property type="entry name" value="rpoH_proteo"/>
    <property type="match status" value="1"/>
</dbReference>
<proteinExistence type="inferred from homology"/>
<dbReference type="InterPro" id="IPR036388">
    <property type="entry name" value="WH-like_DNA-bd_sf"/>
</dbReference>
<dbReference type="InterPro" id="IPR013324">
    <property type="entry name" value="RNA_pol_sigma_r3/r4-like"/>
</dbReference>
<dbReference type="SUPFAM" id="SSF88659">
    <property type="entry name" value="Sigma3 and sigma4 domains of RNA polymerase sigma factors"/>
    <property type="match status" value="1"/>
</dbReference>
<keyword evidence="3" id="KW-0805">Transcription regulation</keyword>
<dbReference type="GO" id="GO:0006352">
    <property type="term" value="P:DNA-templated transcription initiation"/>
    <property type="evidence" value="ECO:0007669"/>
    <property type="project" value="UniProtKB-UniRule"/>
</dbReference>
<comment type="caution">
    <text evidence="10">The sequence shown here is derived from an EMBL/GenBank/DDBJ whole genome shotgun (WGS) entry which is preliminary data.</text>
</comment>
<dbReference type="InterPro" id="IPR009042">
    <property type="entry name" value="RNA_pol_sigma70_r1_2"/>
</dbReference>
<gene>
    <name evidence="10" type="primary">rpoH</name>
    <name evidence="10" type="ORF">DI628_06010</name>
</gene>
<evidence type="ECO:0000313" key="11">
    <source>
        <dbReference type="Proteomes" id="UP000320948"/>
    </source>
</evidence>
<evidence type="ECO:0000256" key="4">
    <source>
        <dbReference type="ARBA" id="ARBA00023016"/>
    </source>
</evidence>
<dbReference type="InterPro" id="IPR050813">
    <property type="entry name" value="Sigma-70_Factor"/>
</dbReference>
<keyword evidence="5" id="KW-0731">Sigma factor</keyword>
<accession>A0A6N4QY62</accession>
<evidence type="ECO:0000313" key="10">
    <source>
        <dbReference type="EMBL" id="TKW60458.1"/>
    </source>
</evidence>
<dbReference type="PANTHER" id="PTHR30376:SF3">
    <property type="entry name" value="RNA POLYMERASE SIGMA FACTOR RPOH"/>
    <property type="match status" value="1"/>
</dbReference>
<evidence type="ECO:0000259" key="9">
    <source>
        <dbReference type="PROSITE" id="PS00715"/>
    </source>
</evidence>
<sequence length="281" mass="32864">MAEVVQDYIQSIQKYSALSFEAEQELAKRWREHRDERAFSQLMQSYLRLVVKVAMSYRGYGLPLEELVQEGNIGLMQGINRFEPERGFRLSTYAMWWIKAHIQEYILNNWSMVKIGTSSTQKKLFFNLRRLKAEMLGEDSIHLTPEAIKQIAKQLNVNENDVIGMDQRLRHGNESLNNPVGGEEDGQEWQDFLVDHRPSQEEVYSRKQIAGQRKGQLMDALSKLDERERAIFVARHLTESEETPTLEQLSGQYGVSRERVRQLEERAYRKVQGFMQPTTLH</sequence>
<dbReference type="Gene3D" id="1.10.10.10">
    <property type="entry name" value="Winged helix-like DNA-binding domain superfamily/Winged helix DNA-binding domain"/>
    <property type="match status" value="1"/>
</dbReference>
<dbReference type="PANTHER" id="PTHR30376">
    <property type="entry name" value="SIGMA FACTOR RPOH HEAT SHOCK RELATED"/>
    <property type="match status" value="1"/>
</dbReference>
<protein>
    <recommendedName>
        <fullName evidence="8">RNA polymerase sigma factor RpoH</fullName>
    </recommendedName>
</protein>
<evidence type="ECO:0000256" key="8">
    <source>
        <dbReference type="NCBIfam" id="TIGR02392"/>
    </source>
</evidence>
<dbReference type="PIRSF" id="PIRSF000770">
    <property type="entry name" value="RNA_pol_sigma-SigE/K"/>
    <property type="match status" value="1"/>
</dbReference>
<dbReference type="CDD" id="cd06171">
    <property type="entry name" value="Sigma70_r4"/>
    <property type="match status" value="1"/>
</dbReference>
<dbReference type="Pfam" id="PF00140">
    <property type="entry name" value="Sigma70_r1_2"/>
    <property type="match status" value="1"/>
</dbReference>
<keyword evidence="4" id="KW-0346">Stress response</keyword>
<evidence type="ECO:0000256" key="7">
    <source>
        <dbReference type="ARBA" id="ARBA00023163"/>
    </source>
</evidence>
<keyword evidence="2" id="KW-0963">Cytoplasm</keyword>
<keyword evidence="7" id="KW-0804">Transcription</keyword>
<dbReference type="InterPro" id="IPR014284">
    <property type="entry name" value="RNA_pol_sigma-70_dom"/>
</dbReference>
<dbReference type="InterPro" id="IPR013325">
    <property type="entry name" value="RNA_pol_sigma_r2"/>
</dbReference>
<keyword evidence="6" id="KW-0238">DNA-binding</keyword>
<evidence type="ECO:0000256" key="2">
    <source>
        <dbReference type="ARBA" id="ARBA00022490"/>
    </source>
</evidence>
<dbReference type="PROSITE" id="PS00715">
    <property type="entry name" value="SIGMA70_1"/>
    <property type="match status" value="1"/>
</dbReference>
<dbReference type="SUPFAM" id="SSF88946">
    <property type="entry name" value="Sigma2 domain of RNA polymerase sigma factors"/>
    <property type="match status" value="1"/>
</dbReference>
<evidence type="ECO:0000256" key="6">
    <source>
        <dbReference type="ARBA" id="ARBA00023125"/>
    </source>
</evidence>
<dbReference type="InterPro" id="IPR000943">
    <property type="entry name" value="RNA_pol_sigma70"/>
</dbReference>
<name>A0A6N4QY62_BLAVI</name>
<dbReference type="GO" id="GO:0003677">
    <property type="term" value="F:DNA binding"/>
    <property type="evidence" value="ECO:0007669"/>
    <property type="project" value="UniProtKB-KW"/>
</dbReference>
<dbReference type="EMBL" id="VAFM01000002">
    <property type="protein sequence ID" value="TKW60458.1"/>
    <property type="molecule type" value="Genomic_DNA"/>
</dbReference>
<organism evidence="10 11">
    <name type="scientific">Blastochloris viridis</name>
    <name type="common">Rhodopseudomonas viridis</name>
    <dbReference type="NCBI Taxonomy" id="1079"/>
    <lineage>
        <taxon>Bacteria</taxon>
        <taxon>Pseudomonadati</taxon>
        <taxon>Pseudomonadota</taxon>
        <taxon>Alphaproteobacteria</taxon>
        <taxon>Hyphomicrobiales</taxon>
        <taxon>Blastochloridaceae</taxon>
        <taxon>Blastochloris</taxon>
    </lineage>
</organism>
<dbReference type="InterPro" id="IPR007630">
    <property type="entry name" value="RNA_pol_sigma70_r4"/>
</dbReference>
<dbReference type="Gene3D" id="1.10.601.10">
    <property type="entry name" value="RNA Polymerase Primary Sigma Factor"/>
    <property type="match status" value="1"/>
</dbReference>